<evidence type="ECO:0000313" key="2">
    <source>
        <dbReference type="Proteomes" id="UP000547209"/>
    </source>
</evidence>
<dbReference type="AlphaFoldDB" id="A0A7X0RYU4"/>
<dbReference type="Proteomes" id="UP000547209">
    <property type="component" value="Unassembled WGS sequence"/>
</dbReference>
<dbReference type="RefSeq" id="WP_185672693.1">
    <property type="nucleotide sequence ID" value="NZ_JACJVP010000055.1"/>
</dbReference>
<keyword evidence="2" id="KW-1185">Reference proteome</keyword>
<dbReference type="EMBL" id="JACJVP010000055">
    <property type="protein sequence ID" value="MBB6674835.1"/>
    <property type="molecule type" value="Genomic_DNA"/>
</dbReference>
<name>A0A7X0RYU4_9BACL</name>
<proteinExistence type="predicted"/>
<protein>
    <submittedName>
        <fullName evidence="1">Uncharacterized protein</fullName>
    </submittedName>
</protein>
<comment type="caution">
    <text evidence="1">The sequence shown here is derived from an EMBL/GenBank/DDBJ whole genome shotgun (WGS) entry which is preliminary data.</text>
</comment>
<evidence type="ECO:0000313" key="1">
    <source>
        <dbReference type="EMBL" id="MBB6674835.1"/>
    </source>
</evidence>
<sequence length="77" mass="9113">MEEWLRQVVDKLNDIGREIRDFKSETHAKLDRIESKMDAVYEQVASNTEFQSQYNEISTTIEEHTTDLRILKKLVAK</sequence>
<organism evidence="1 2">
    <name type="scientific">Cohnella nanjingensis</name>
    <dbReference type="NCBI Taxonomy" id="1387779"/>
    <lineage>
        <taxon>Bacteria</taxon>
        <taxon>Bacillati</taxon>
        <taxon>Bacillota</taxon>
        <taxon>Bacilli</taxon>
        <taxon>Bacillales</taxon>
        <taxon>Paenibacillaceae</taxon>
        <taxon>Cohnella</taxon>
    </lineage>
</organism>
<gene>
    <name evidence="1" type="ORF">H7C19_29570</name>
</gene>
<reference evidence="1 2" key="1">
    <citation type="submission" date="2020-08" db="EMBL/GenBank/DDBJ databases">
        <title>Cohnella phylogeny.</title>
        <authorList>
            <person name="Dunlap C."/>
        </authorList>
    </citation>
    <scope>NUCLEOTIDE SEQUENCE [LARGE SCALE GENOMIC DNA]</scope>
    <source>
        <strain evidence="1 2">DSM 28246</strain>
    </source>
</reference>
<accession>A0A7X0RYU4</accession>